<dbReference type="EMBL" id="JAZHXJ010000954">
    <property type="protein sequence ID" value="KAL1847838.1"/>
    <property type="molecule type" value="Genomic_DNA"/>
</dbReference>
<evidence type="ECO:0000313" key="3">
    <source>
        <dbReference type="Proteomes" id="UP001586593"/>
    </source>
</evidence>
<gene>
    <name evidence="2" type="ORF">VTK73DRAFT_10254</name>
</gene>
<evidence type="ECO:0000256" key="1">
    <source>
        <dbReference type="SAM" id="MobiDB-lite"/>
    </source>
</evidence>
<proteinExistence type="predicted"/>
<accession>A0ABR3VXQ4</accession>
<dbReference type="Proteomes" id="UP001586593">
    <property type="component" value="Unassembled WGS sequence"/>
</dbReference>
<comment type="caution">
    <text evidence="2">The sequence shown here is derived from an EMBL/GenBank/DDBJ whole genome shotgun (WGS) entry which is preliminary data.</text>
</comment>
<keyword evidence="3" id="KW-1185">Reference proteome</keyword>
<reference evidence="2 3" key="1">
    <citation type="journal article" date="2024" name="Commun. Biol.">
        <title>Comparative genomic analysis of thermophilic fungi reveals convergent evolutionary adaptations and gene losses.</title>
        <authorList>
            <person name="Steindorff A.S."/>
            <person name="Aguilar-Pontes M.V."/>
            <person name="Robinson A.J."/>
            <person name="Andreopoulos B."/>
            <person name="LaButti K."/>
            <person name="Kuo A."/>
            <person name="Mondo S."/>
            <person name="Riley R."/>
            <person name="Otillar R."/>
            <person name="Haridas S."/>
            <person name="Lipzen A."/>
            <person name="Grimwood J."/>
            <person name="Schmutz J."/>
            <person name="Clum A."/>
            <person name="Reid I.D."/>
            <person name="Moisan M.C."/>
            <person name="Butler G."/>
            <person name="Nguyen T.T.M."/>
            <person name="Dewar K."/>
            <person name="Conant G."/>
            <person name="Drula E."/>
            <person name="Henrissat B."/>
            <person name="Hansel C."/>
            <person name="Singer S."/>
            <person name="Hutchinson M.I."/>
            <person name="de Vries R.P."/>
            <person name="Natvig D.O."/>
            <person name="Powell A.J."/>
            <person name="Tsang A."/>
            <person name="Grigoriev I.V."/>
        </authorList>
    </citation>
    <scope>NUCLEOTIDE SEQUENCE [LARGE SCALE GENOMIC DNA]</scope>
    <source>
        <strain evidence="2 3">ATCC 24622</strain>
    </source>
</reference>
<protein>
    <submittedName>
        <fullName evidence="2">Uncharacterized protein</fullName>
    </submittedName>
</protein>
<evidence type="ECO:0000313" key="2">
    <source>
        <dbReference type="EMBL" id="KAL1847838.1"/>
    </source>
</evidence>
<organism evidence="2 3">
    <name type="scientific">Phialemonium thermophilum</name>
    <dbReference type="NCBI Taxonomy" id="223376"/>
    <lineage>
        <taxon>Eukaryota</taxon>
        <taxon>Fungi</taxon>
        <taxon>Dikarya</taxon>
        <taxon>Ascomycota</taxon>
        <taxon>Pezizomycotina</taxon>
        <taxon>Sordariomycetes</taxon>
        <taxon>Sordariomycetidae</taxon>
        <taxon>Cephalothecales</taxon>
        <taxon>Cephalothecaceae</taxon>
        <taxon>Phialemonium</taxon>
    </lineage>
</organism>
<sequence length="217" mass="24436">MQQPVAPIVDWPCGLWIADLAVINQEEGTGNFRGRVCRTSRLSPPHPGKSQYWEGLARESFPGSSKRACSPSLLAQILETPRRDRKAKDTKTDRASRRKQCLSFIKKGASEVCLATRFYANCCSSGRLSLRYQQVQVRKLMKTSIQRIRRGAPVKEKLLQKQIHDVLAHHDTHARLKSRQIAEEGQPRPAVEMSNCAPRLGQSPVPSFLAKPGRRRS</sequence>
<name>A0ABR3VXQ4_9PEZI</name>
<feature type="region of interest" description="Disordered" evidence="1">
    <location>
        <begin position="182"/>
        <end position="217"/>
    </location>
</feature>